<sequence>MSQERRVRENSSQLMPRCNPATSTTLLRTKIELCWREVPDVFGKATGGYPGQWERNSRAENSASALEPRETCLFCAAWPQNVSQHADENKEGSKLVSKSSRAGRRSAQRAGVWGNVVARLREPNCAPKLLAPVTVAGTENIFFVCHAHTGQIGALE</sequence>
<evidence type="ECO:0000256" key="1">
    <source>
        <dbReference type="SAM" id="MobiDB-lite"/>
    </source>
</evidence>
<name>A0A8E2AQG7_9APHY</name>
<organism evidence="2 3">
    <name type="scientific">Obba rivulosa</name>
    <dbReference type="NCBI Taxonomy" id="1052685"/>
    <lineage>
        <taxon>Eukaryota</taxon>
        <taxon>Fungi</taxon>
        <taxon>Dikarya</taxon>
        <taxon>Basidiomycota</taxon>
        <taxon>Agaricomycotina</taxon>
        <taxon>Agaricomycetes</taxon>
        <taxon>Polyporales</taxon>
        <taxon>Gelatoporiaceae</taxon>
        <taxon>Obba</taxon>
    </lineage>
</organism>
<reference evidence="2 3" key="1">
    <citation type="submission" date="2016-07" db="EMBL/GenBank/DDBJ databases">
        <title>Draft genome of the white-rot fungus Obba rivulosa 3A-2.</title>
        <authorList>
            <consortium name="DOE Joint Genome Institute"/>
            <person name="Miettinen O."/>
            <person name="Riley R."/>
            <person name="Acob R."/>
            <person name="Barry K."/>
            <person name="Cullen D."/>
            <person name="De Vries R."/>
            <person name="Hainaut M."/>
            <person name="Hatakka A."/>
            <person name="Henrissat B."/>
            <person name="Hilden K."/>
            <person name="Kuo R."/>
            <person name="Labutti K."/>
            <person name="Lipzen A."/>
            <person name="Makela M.R."/>
            <person name="Sandor L."/>
            <person name="Spatafora J.W."/>
            <person name="Grigoriev I.V."/>
            <person name="Hibbett D.S."/>
        </authorList>
    </citation>
    <scope>NUCLEOTIDE SEQUENCE [LARGE SCALE GENOMIC DNA]</scope>
    <source>
        <strain evidence="2 3">3A-2</strain>
    </source>
</reference>
<dbReference type="AlphaFoldDB" id="A0A8E2AQG7"/>
<gene>
    <name evidence="2" type="ORF">OBBRIDRAFT_42530</name>
</gene>
<evidence type="ECO:0000313" key="2">
    <source>
        <dbReference type="EMBL" id="OCH89058.1"/>
    </source>
</evidence>
<evidence type="ECO:0000313" key="3">
    <source>
        <dbReference type="Proteomes" id="UP000250043"/>
    </source>
</evidence>
<feature type="region of interest" description="Disordered" evidence="1">
    <location>
        <begin position="1"/>
        <end position="21"/>
    </location>
</feature>
<feature type="region of interest" description="Disordered" evidence="1">
    <location>
        <begin position="85"/>
        <end position="107"/>
    </location>
</feature>
<keyword evidence="3" id="KW-1185">Reference proteome</keyword>
<protein>
    <submittedName>
        <fullName evidence="2">Uncharacterized protein</fullName>
    </submittedName>
</protein>
<feature type="compositionally biased region" description="Polar residues" evidence="1">
    <location>
        <begin position="10"/>
        <end position="21"/>
    </location>
</feature>
<dbReference type="Proteomes" id="UP000250043">
    <property type="component" value="Unassembled WGS sequence"/>
</dbReference>
<dbReference type="EMBL" id="KV722436">
    <property type="protein sequence ID" value="OCH89058.1"/>
    <property type="molecule type" value="Genomic_DNA"/>
</dbReference>
<proteinExistence type="predicted"/>
<accession>A0A8E2AQG7</accession>